<name>A0A2H0Y0P1_UNCSA</name>
<dbReference type="Proteomes" id="UP000231343">
    <property type="component" value="Unassembled WGS sequence"/>
</dbReference>
<organism evidence="12 13">
    <name type="scientific">Candidatus Saganbacteria bacterium CG08_land_8_20_14_0_20_45_16</name>
    <dbReference type="NCBI Taxonomy" id="2014293"/>
    <lineage>
        <taxon>Bacteria</taxon>
        <taxon>Bacillati</taxon>
        <taxon>Saganbacteria</taxon>
    </lineage>
</organism>
<dbReference type="PANTHER" id="PTHR30437">
    <property type="entry name" value="TRANSCRIPTION ELONGATION FACTOR GREA"/>
    <property type="match status" value="1"/>
</dbReference>
<evidence type="ECO:0000313" key="13">
    <source>
        <dbReference type="Proteomes" id="UP000231343"/>
    </source>
</evidence>
<gene>
    <name evidence="8" type="primary">greA</name>
    <name evidence="12" type="ORF">COT42_01865</name>
</gene>
<dbReference type="FunFam" id="1.10.287.180:FF:000001">
    <property type="entry name" value="Transcription elongation factor GreA"/>
    <property type="match status" value="1"/>
</dbReference>
<dbReference type="SUPFAM" id="SSF54534">
    <property type="entry name" value="FKBP-like"/>
    <property type="match status" value="1"/>
</dbReference>
<dbReference type="NCBIfam" id="NF001263">
    <property type="entry name" value="PRK00226.1-4"/>
    <property type="match status" value="1"/>
</dbReference>
<comment type="function">
    <text evidence="6 8 9">Necessary for efficient RNA polymerase transcription elongation past template-encoded arresting sites. The arresting sites in DNA have the property of trapping a certain fraction of elongating RNA polymerases that pass through, resulting in locked ternary complexes. Cleavage of the nascent transcript by cleavage factors such as GreA or GreB allows the resumption of elongation from the new 3'terminus. GreA releases sequences of 2 to 3 nucleotides.</text>
</comment>
<dbReference type="PANTHER" id="PTHR30437:SF4">
    <property type="entry name" value="TRANSCRIPTION ELONGATION FACTOR GREA"/>
    <property type="match status" value="1"/>
</dbReference>
<reference evidence="12 13" key="1">
    <citation type="submission" date="2017-09" db="EMBL/GenBank/DDBJ databases">
        <title>Depth-based differentiation of microbial function through sediment-hosted aquifers and enrichment of novel symbionts in the deep terrestrial subsurface.</title>
        <authorList>
            <person name="Probst A.J."/>
            <person name="Ladd B."/>
            <person name="Jarett J.K."/>
            <person name="Geller-Mcgrath D.E."/>
            <person name="Sieber C.M."/>
            <person name="Emerson J.B."/>
            <person name="Anantharaman K."/>
            <person name="Thomas B.C."/>
            <person name="Malmstrom R."/>
            <person name="Stieglmeier M."/>
            <person name="Klingl A."/>
            <person name="Woyke T."/>
            <person name="Ryan C.M."/>
            <person name="Banfield J.F."/>
        </authorList>
    </citation>
    <scope>NUCLEOTIDE SEQUENCE [LARGE SCALE GENOMIC DNA]</scope>
    <source>
        <strain evidence="12">CG08_land_8_20_14_0_20_45_16</strain>
    </source>
</reference>
<dbReference type="InterPro" id="IPR022691">
    <property type="entry name" value="Tscrpt_elong_fac_GreA/B_N"/>
</dbReference>
<evidence type="ECO:0000256" key="2">
    <source>
        <dbReference type="ARBA" id="ARBA00013729"/>
    </source>
</evidence>
<dbReference type="GO" id="GO:0006354">
    <property type="term" value="P:DNA-templated transcription elongation"/>
    <property type="evidence" value="ECO:0007669"/>
    <property type="project" value="TreeGrafter"/>
</dbReference>
<evidence type="ECO:0000256" key="7">
    <source>
        <dbReference type="ARBA" id="ARBA00030776"/>
    </source>
</evidence>
<keyword evidence="12" id="KW-0648">Protein biosynthesis</keyword>
<keyword evidence="4 8" id="KW-0238">DNA-binding</keyword>
<dbReference type="InterPro" id="IPR006359">
    <property type="entry name" value="Tscrpt_elong_fac_GreA"/>
</dbReference>
<dbReference type="GO" id="GO:0070063">
    <property type="term" value="F:RNA polymerase binding"/>
    <property type="evidence" value="ECO:0007669"/>
    <property type="project" value="InterPro"/>
</dbReference>
<dbReference type="NCBIfam" id="TIGR01462">
    <property type="entry name" value="greA"/>
    <property type="match status" value="1"/>
</dbReference>
<dbReference type="GO" id="GO:0003677">
    <property type="term" value="F:DNA binding"/>
    <property type="evidence" value="ECO:0007669"/>
    <property type="project" value="UniProtKB-UniRule"/>
</dbReference>
<evidence type="ECO:0000256" key="3">
    <source>
        <dbReference type="ARBA" id="ARBA00023015"/>
    </source>
</evidence>
<dbReference type="SUPFAM" id="SSF46557">
    <property type="entry name" value="GreA transcript cleavage protein, N-terminal domain"/>
    <property type="match status" value="1"/>
</dbReference>
<keyword evidence="12" id="KW-0251">Elongation factor</keyword>
<dbReference type="Gene3D" id="1.10.287.180">
    <property type="entry name" value="Transcription elongation factor, GreA/GreB, N-terminal domain"/>
    <property type="match status" value="1"/>
</dbReference>
<accession>A0A2H0Y0P1</accession>
<evidence type="ECO:0000259" key="11">
    <source>
        <dbReference type="Pfam" id="PF03449"/>
    </source>
</evidence>
<dbReference type="AlphaFoldDB" id="A0A2H0Y0P1"/>
<keyword evidence="5 8" id="KW-0804">Transcription</keyword>
<dbReference type="HAMAP" id="MF_00105">
    <property type="entry name" value="GreA_GreB"/>
    <property type="match status" value="1"/>
</dbReference>
<dbReference type="PROSITE" id="PS00829">
    <property type="entry name" value="GREAB_1"/>
    <property type="match status" value="1"/>
</dbReference>
<dbReference type="Pfam" id="PF03449">
    <property type="entry name" value="GreA_GreB_N"/>
    <property type="match status" value="1"/>
</dbReference>
<keyword evidence="8" id="KW-0175">Coiled coil</keyword>
<evidence type="ECO:0000313" key="12">
    <source>
        <dbReference type="EMBL" id="PIS31067.1"/>
    </source>
</evidence>
<dbReference type="InterPro" id="IPR018151">
    <property type="entry name" value="TF_GreA/GreB_CS"/>
</dbReference>
<dbReference type="InterPro" id="IPR028624">
    <property type="entry name" value="Tscrpt_elong_fac_GreA/B"/>
</dbReference>
<evidence type="ECO:0000256" key="1">
    <source>
        <dbReference type="ARBA" id="ARBA00008213"/>
    </source>
</evidence>
<evidence type="ECO:0000259" key="10">
    <source>
        <dbReference type="Pfam" id="PF01272"/>
    </source>
</evidence>
<evidence type="ECO:0000256" key="9">
    <source>
        <dbReference type="RuleBase" id="RU000556"/>
    </source>
</evidence>
<comment type="caution">
    <text evidence="12">The sequence shown here is derived from an EMBL/GenBank/DDBJ whole genome shotgun (WGS) entry which is preliminary data.</text>
</comment>
<comment type="similarity">
    <text evidence="1 8 9">Belongs to the GreA/GreB family.</text>
</comment>
<dbReference type="InterPro" id="IPR001437">
    <property type="entry name" value="Tscrpt_elong_fac_GreA/B_C"/>
</dbReference>
<evidence type="ECO:0000256" key="6">
    <source>
        <dbReference type="ARBA" id="ARBA00024916"/>
    </source>
</evidence>
<evidence type="ECO:0000256" key="4">
    <source>
        <dbReference type="ARBA" id="ARBA00023125"/>
    </source>
</evidence>
<protein>
    <recommendedName>
        <fullName evidence="2 8">Transcription elongation factor GreA</fullName>
    </recommendedName>
    <alternativeName>
        <fullName evidence="7 8">Transcript cleavage factor GreA</fullName>
    </alternativeName>
</protein>
<evidence type="ECO:0000256" key="5">
    <source>
        <dbReference type="ARBA" id="ARBA00023163"/>
    </source>
</evidence>
<proteinExistence type="inferred from homology"/>
<feature type="coiled-coil region" evidence="8">
    <location>
        <begin position="3"/>
        <end position="30"/>
    </location>
</feature>
<dbReference type="InterPro" id="IPR036953">
    <property type="entry name" value="GreA/GreB_C_sf"/>
</dbReference>
<evidence type="ECO:0000256" key="8">
    <source>
        <dbReference type="HAMAP-Rule" id="MF_00105"/>
    </source>
</evidence>
<keyword evidence="3 8" id="KW-0805">Transcription regulation</keyword>
<sequence>MSDQVTKKAYEKMQEKLAELKSRRAKISKTIGEAREHGDLRENSAYHAAKEEQGLNEMRIRELEEKVENAVVVAEKNLPKKDVVTLGSTFRIKEFDTGSEAEYTLVSEVDADVLENKISTDSPVGREAVNSKVGEVFEVEVPRGLIKYKIIEIK</sequence>
<dbReference type="GO" id="GO:0003746">
    <property type="term" value="F:translation elongation factor activity"/>
    <property type="evidence" value="ECO:0007669"/>
    <property type="project" value="UniProtKB-KW"/>
</dbReference>
<dbReference type="EMBL" id="PEYM01000038">
    <property type="protein sequence ID" value="PIS31067.1"/>
    <property type="molecule type" value="Genomic_DNA"/>
</dbReference>
<feature type="domain" description="Transcription elongation factor GreA/GreB C-terminal" evidence="10">
    <location>
        <begin position="80"/>
        <end position="154"/>
    </location>
</feature>
<dbReference type="PIRSF" id="PIRSF006092">
    <property type="entry name" value="GreA_GreB"/>
    <property type="match status" value="1"/>
</dbReference>
<dbReference type="InterPro" id="IPR036805">
    <property type="entry name" value="Tscrpt_elong_fac_GreA/B_N_sf"/>
</dbReference>
<dbReference type="GO" id="GO:0032784">
    <property type="term" value="P:regulation of DNA-templated transcription elongation"/>
    <property type="evidence" value="ECO:0007669"/>
    <property type="project" value="UniProtKB-UniRule"/>
</dbReference>
<dbReference type="Pfam" id="PF01272">
    <property type="entry name" value="GreA_GreB"/>
    <property type="match status" value="1"/>
</dbReference>
<feature type="domain" description="Transcription elongation factor GreA/GreB N-terminal" evidence="11">
    <location>
        <begin position="5"/>
        <end position="72"/>
    </location>
</feature>
<dbReference type="InterPro" id="IPR023459">
    <property type="entry name" value="Tscrpt_elong_fac_GreA/B_fam"/>
</dbReference>
<dbReference type="Gene3D" id="3.10.50.30">
    <property type="entry name" value="Transcription elongation factor, GreA/GreB, C-terminal domain"/>
    <property type="match status" value="1"/>
</dbReference>